<comment type="caution">
    <text evidence="2">The sequence shown here is derived from an EMBL/GenBank/DDBJ whole genome shotgun (WGS) entry which is preliminary data.</text>
</comment>
<reference evidence="2 3" key="1">
    <citation type="submission" date="2014-09" db="EMBL/GenBank/DDBJ databases">
        <title>Genome sequencing and annotation of Bacillus Okhensis strain Kh10-101T.</title>
        <authorList>
            <person name="Prakash J.S."/>
        </authorList>
    </citation>
    <scope>NUCLEOTIDE SEQUENCE [LARGE SCALE GENOMIC DNA]</scope>
    <source>
        <strain evidence="3">Kh10-101T</strain>
    </source>
</reference>
<dbReference type="Pfam" id="PF13527">
    <property type="entry name" value="Acetyltransf_9"/>
    <property type="match status" value="1"/>
</dbReference>
<dbReference type="eggNOG" id="COG0456">
    <property type="taxonomic scope" value="Bacteria"/>
</dbReference>
<dbReference type="AlphaFoldDB" id="A0A0B0IGH1"/>
<keyword evidence="3" id="KW-1185">Reference proteome</keyword>
<evidence type="ECO:0000259" key="1">
    <source>
        <dbReference type="PROSITE" id="PS51186"/>
    </source>
</evidence>
<dbReference type="OrthoDB" id="9790652at2"/>
<gene>
    <name evidence="2" type="ORF">LQ50_11780</name>
</gene>
<dbReference type="SUPFAM" id="SSF55729">
    <property type="entry name" value="Acyl-CoA N-acyltransferases (Nat)"/>
    <property type="match status" value="1"/>
</dbReference>
<dbReference type="CDD" id="cd04301">
    <property type="entry name" value="NAT_SF"/>
    <property type="match status" value="1"/>
</dbReference>
<dbReference type="GO" id="GO:0008080">
    <property type="term" value="F:N-acetyltransferase activity"/>
    <property type="evidence" value="ECO:0007669"/>
    <property type="project" value="InterPro"/>
</dbReference>
<dbReference type="InterPro" id="IPR016181">
    <property type="entry name" value="Acyl_CoA_acyltransferase"/>
</dbReference>
<dbReference type="STRING" id="333138.LQ50_11780"/>
<name>A0A0B0IGH1_9BACI</name>
<accession>A0A0B0IGH1</accession>
<dbReference type="InterPro" id="IPR000182">
    <property type="entry name" value="GNAT_dom"/>
</dbReference>
<dbReference type="EMBL" id="JRJU01000013">
    <property type="protein sequence ID" value="KHF39967.1"/>
    <property type="molecule type" value="Genomic_DNA"/>
</dbReference>
<feature type="domain" description="N-acetyltransferase" evidence="1">
    <location>
        <begin position="130"/>
        <end position="281"/>
    </location>
</feature>
<dbReference type="InterPro" id="IPR022525">
    <property type="entry name" value="GNAT_AblB"/>
</dbReference>
<dbReference type="PROSITE" id="PS51186">
    <property type="entry name" value="GNAT"/>
    <property type="match status" value="1"/>
</dbReference>
<protein>
    <submittedName>
        <fullName evidence="2">Beta-lysine acetyltransferase</fullName>
    </submittedName>
</protein>
<organism evidence="2 3">
    <name type="scientific">Halalkalibacter okhensis</name>
    <dbReference type="NCBI Taxonomy" id="333138"/>
    <lineage>
        <taxon>Bacteria</taxon>
        <taxon>Bacillati</taxon>
        <taxon>Bacillota</taxon>
        <taxon>Bacilli</taxon>
        <taxon>Bacillales</taxon>
        <taxon>Bacillaceae</taxon>
        <taxon>Halalkalibacter</taxon>
    </lineage>
</organism>
<evidence type="ECO:0000313" key="3">
    <source>
        <dbReference type="Proteomes" id="UP000030832"/>
    </source>
</evidence>
<dbReference type="RefSeq" id="WP_034629085.1">
    <property type="nucleotide sequence ID" value="NZ_JRJU01000013.1"/>
</dbReference>
<dbReference type="Proteomes" id="UP000030832">
    <property type="component" value="Unassembled WGS sequence"/>
</dbReference>
<dbReference type="Gene3D" id="3.40.630.30">
    <property type="match status" value="1"/>
</dbReference>
<sequence>MKLAEKQTLKTSRFTMELFLDRFNKRVRVDDYRGNIDAIIAEVNQMFKESEFTKVIFHAKPEHWKQLLAYGFELEAIFKGYNNGTDQYTMAFYHTNDRRTSEDWIKENNILTDIYRKDREIKTKEIPNHYSFRRAMEHDAEKLALLYRTVFKVYPTPMHEPEYVKKVMKAGAIFYLVECKGKIVSAASADVNYTYNNAELTDCATLAEHRKFGLMKQLLIELEGELRKEQIFCAFSIARSLSFGMNLAFHQLNYEYTGRLRKNCYIYDKIEDMNVWVKDLSKW</sequence>
<proteinExistence type="predicted"/>
<evidence type="ECO:0000313" key="2">
    <source>
        <dbReference type="EMBL" id="KHF39967.1"/>
    </source>
</evidence>
<dbReference type="NCBIfam" id="TIGR03827">
    <property type="entry name" value="GNAT_ablB"/>
    <property type="match status" value="1"/>
</dbReference>
<keyword evidence="2" id="KW-0808">Transferase</keyword>